<evidence type="ECO:0000313" key="5">
    <source>
        <dbReference type="EMBL" id="GIF82383.1"/>
    </source>
</evidence>
<keyword evidence="3" id="KW-0804">Transcription</keyword>
<protein>
    <submittedName>
        <fullName evidence="5">AsnC family transcriptional regulator</fullName>
    </submittedName>
</protein>
<evidence type="ECO:0000256" key="1">
    <source>
        <dbReference type="ARBA" id="ARBA00023015"/>
    </source>
</evidence>
<dbReference type="AlphaFoldDB" id="A0A8J3JPB6"/>
<dbReference type="Gene3D" id="3.30.70.920">
    <property type="match status" value="1"/>
</dbReference>
<dbReference type="Pfam" id="PF01037">
    <property type="entry name" value="AsnC_trans_reg"/>
    <property type="match status" value="1"/>
</dbReference>
<dbReference type="InterPro" id="IPR019885">
    <property type="entry name" value="Tscrpt_reg_HTH_AsnC-type_CS"/>
</dbReference>
<organism evidence="5 6">
    <name type="scientific">Catellatospora bangladeshensis</name>
    <dbReference type="NCBI Taxonomy" id="310355"/>
    <lineage>
        <taxon>Bacteria</taxon>
        <taxon>Bacillati</taxon>
        <taxon>Actinomycetota</taxon>
        <taxon>Actinomycetes</taxon>
        <taxon>Micromonosporales</taxon>
        <taxon>Micromonosporaceae</taxon>
        <taxon>Catellatospora</taxon>
    </lineage>
</organism>
<dbReference type="InterPro" id="IPR036390">
    <property type="entry name" value="WH_DNA-bd_sf"/>
</dbReference>
<name>A0A8J3JPB6_9ACTN</name>
<feature type="domain" description="HTH asnC-type" evidence="4">
    <location>
        <begin position="4"/>
        <end position="67"/>
    </location>
</feature>
<keyword evidence="6" id="KW-1185">Reference proteome</keyword>
<dbReference type="PROSITE" id="PS00519">
    <property type="entry name" value="HTH_ASNC_1"/>
    <property type="match status" value="1"/>
</dbReference>
<dbReference type="PROSITE" id="PS50956">
    <property type="entry name" value="HTH_ASNC_2"/>
    <property type="match status" value="1"/>
</dbReference>
<evidence type="ECO:0000256" key="3">
    <source>
        <dbReference type="ARBA" id="ARBA00023163"/>
    </source>
</evidence>
<accession>A0A8J3JPB6</accession>
<dbReference type="SUPFAM" id="SSF54909">
    <property type="entry name" value="Dimeric alpha+beta barrel"/>
    <property type="match status" value="1"/>
</dbReference>
<proteinExistence type="predicted"/>
<dbReference type="InterPro" id="IPR011008">
    <property type="entry name" value="Dimeric_a/b-barrel"/>
</dbReference>
<evidence type="ECO:0000259" key="4">
    <source>
        <dbReference type="PROSITE" id="PS50956"/>
    </source>
</evidence>
<keyword evidence="2" id="KW-0238">DNA-binding</keyword>
<dbReference type="SMART" id="SM00344">
    <property type="entry name" value="HTH_ASNC"/>
    <property type="match status" value="1"/>
</dbReference>
<dbReference type="InterPro" id="IPR019887">
    <property type="entry name" value="Tscrpt_reg_AsnC/Lrp_C"/>
</dbReference>
<comment type="caution">
    <text evidence="5">The sequence shown here is derived from an EMBL/GenBank/DDBJ whole genome shotgun (WGS) entry which is preliminary data.</text>
</comment>
<dbReference type="InterPro" id="IPR000485">
    <property type="entry name" value="AsnC-type_HTH_dom"/>
</dbReference>
<reference evidence="5 6" key="1">
    <citation type="submission" date="2021-01" db="EMBL/GenBank/DDBJ databases">
        <title>Whole genome shotgun sequence of Catellatospora bangladeshensis NBRC 107357.</title>
        <authorList>
            <person name="Komaki H."/>
            <person name="Tamura T."/>
        </authorList>
    </citation>
    <scope>NUCLEOTIDE SEQUENCE [LARGE SCALE GENOMIC DNA]</scope>
    <source>
        <strain evidence="5 6">NBRC 107357</strain>
    </source>
</reference>
<dbReference type="GO" id="GO:0043200">
    <property type="term" value="P:response to amino acid"/>
    <property type="evidence" value="ECO:0007669"/>
    <property type="project" value="TreeGrafter"/>
</dbReference>
<dbReference type="CDD" id="cd00090">
    <property type="entry name" value="HTH_ARSR"/>
    <property type="match status" value="1"/>
</dbReference>
<dbReference type="InterPro" id="IPR011991">
    <property type="entry name" value="ArsR-like_HTH"/>
</dbReference>
<dbReference type="Pfam" id="PF13412">
    <property type="entry name" value="HTH_24"/>
    <property type="match status" value="1"/>
</dbReference>
<dbReference type="EMBL" id="BONF01000020">
    <property type="protein sequence ID" value="GIF82383.1"/>
    <property type="molecule type" value="Genomic_DNA"/>
</dbReference>
<evidence type="ECO:0000313" key="6">
    <source>
        <dbReference type="Proteomes" id="UP000601223"/>
    </source>
</evidence>
<dbReference type="PANTHER" id="PTHR30154:SF53">
    <property type="entry name" value="HTH-TYPE TRANSCRIPTIONAL REGULATOR LRPC"/>
    <property type="match status" value="1"/>
</dbReference>
<dbReference type="Proteomes" id="UP000601223">
    <property type="component" value="Unassembled WGS sequence"/>
</dbReference>
<keyword evidence="1" id="KW-0805">Transcription regulation</keyword>
<gene>
    <name evidence="5" type="primary">lrp_2</name>
    <name evidence="5" type="ORF">Cba03nite_37320</name>
</gene>
<dbReference type="InterPro" id="IPR019888">
    <property type="entry name" value="Tscrpt_reg_AsnC-like"/>
</dbReference>
<dbReference type="GO" id="GO:0043565">
    <property type="term" value="F:sequence-specific DNA binding"/>
    <property type="evidence" value="ECO:0007669"/>
    <property type="project" value="InterPro"/>
</dbReference>
<dbReference type="PRINTS" id="PR00033">
    <property type="entry name" value="HTHASNC"/>
</dbReference>
<dbReference type="SUPFAM" id="SSF46785">
    <property type="entry name" value="Winged helix' DNA-binding domain"/>
    <property type="match status" value="1"/>
</dbReference>
<evidence type="ECO:0000256" key="2">
    <source>
        <dbReference type="ARBA" id="ARBA00023125"/>
    </source>
</evidence>
<dbReference type="PANTHER" id="PTHR30154">
    <property type="entry name" value="LEUCINE-RESPONSIVE REGULATORY PROTEIN"/>
    <property type="match status" value="1"/>
</dbReference>
<dbReference type="GO" id="GO:0005829">
    <property type="term" value="C:cytosol"/>
    <property type="evidence" value="ECO:0007669"/>
    <property type="project" value="TreeGrafter"/>
</dbReference>
<dbReference type="InterPro" id="IPR036388">
    <property type="entry name" value="WH-like_DNA-bd_sf"/>
</dbReference>
<dbReference type="FunFam" id="1.10.10.10:FF:000186">
    <property type="entry name" value="AsnC family transcriptional regulator"/>
    <property type="match status" value="1"/>
</dbReference>
<dbReference type="Gene3D" id="1.10.10.10">
    <property type="entry name" value="Winged helix-like DNA-binding domain superfamily/Winged helix DNA-binding domain"/>
    <property type="match status" value="1"/>
</dbReference>
<sequence>MLCVDAIDRNLLDLLRNNARLSYAELARQVGLSAPAVHDRVGKLEASGVIRGYHADVEPSSIDLGVTALIGIVADPAVDMEDVSAALTELDEIESCYFMAGEESYLVKARVGTIAELEQLIVRLSRTRGVARTRTAIALSTTFEGRPRPLLG</sequence>